<organism evidence="1 2">
    <name type="scientific">Pseudomonas protegens</name>
    <dbReference type="NCBI Taxonomy" id="380021"/>
    <lineage>
        <taxon>Bacteria</taxon>
        <taxon>Pseudomonadati</taxon>
        <taxon>Pseudomonadota</taxon>
        <taxon>Gammaproteobacteria</taxon>
        <taxon>Pseudomonadales</taxon>
        <taxon>Pseudomonadaceae</taxon>
        <taxon>Pseudomonas</taxon>
    </lineage>
</organism>
<dbReference type="EMBL" id="PYJM01000003">
    <property type="protein sequence ID" value="PUA44348.1"/>
    <property type="molecule type" value="Genomic_DNA"/>
</dbReference>
<dbReference type="RefSeq" id="WP_060836890.1">
    <property type="nucleotide sequence ID" value="NZ_PIZE01000003.1"/>
</dbReference>
<sequence length="94" mass="10624">MNRQRLAQLRIAPLHLQQGLFASLALLVTLIAGQQYQRWQDSQAPAPRVPAHHFTQTHFSSVSSQLNDATPVQLMAVDQAQPALEAPRQERWVF</sequence>
<protein>
    <submittedName>
        <fullName evidence="1">Uncharacterized protein</fullName>
    </submittedName>
</protein>
<dbReference type="Proteomes" id="UP000244178">
    <property type="component" value="Unassembled WGS sequence"/>
</dbReference>
<name>A0A2T6GJN2_9PSED</name>
<gene>
    <name evidence="1" type="ORF">C5U62_13200</name>
</gene>
<accession>A0A2T6GJN2</accession>
<reference evidence="1 2" key="1">
    <citation type="submission" date="2018-03" db="EMBL/GenBank/DDBJ databases">
        <title>Draft genome sequence of the plant growth promoting rhizobacterium Pseudomonas protegens strain BNJ-SS-45 isolated from wheat (Triticum aestivum) rhizosphere.</title>
        <authorList>
            <person name="Bajpai A."/>
            <person name="Shende K."/>
            <person name="Meena N."/>
            <person name="Upadhyayula S.R."/>
            <person name="Suravajhala P."/>
            <person name="Medicherla K.M."/>
            <person name="Johri B.N."/>
        </authorList>
    </citation>
    <scope>NUCLEOTIDE SEQUENCE [LARGE SCALE GENOMIC DNA]</scope>
    <source>
        <strain evidence="1 2">BNJ-SS-45</strain>
    </source>
</reference>
<evidence type="ECO:0000313" key="2">
    <source>
        <dbReference type="Proteomes" id="UP000244178"/>
    </source>
</evidence>
<proteinExistence type="predicted"/>
<dbReference type="AlphaFoldDB" id="A0A2T6GJN2"/>
<evidence type="ECO:0000313" key="1">
    <source>
        <dbReference type="EMBL" id="PUA44348.1"/>
    </source>
</evidence>
<comment type="caution">
    <text evidence="1">The sequence shown here is derived from an EMBL/GenBank/DDBJ whole genome shotgun (WGS) entry which is preliminary data.</text>
</comment>